<keyword evidence="1" id="KW-0472">Membrane</keyword>
<dbReference type="EMBL" id="MU005633">
    <property type="protein sequence ID" value="KAF2676512.1"/>
    <property type="molecule type" value="Genomic_DNA"/>
</dbReference>
<dbReference type="AlphaFoldDB" id="A0A6G1IE77"/>
<evidence type="ECO:0000313" key="3">
    <source>
        <dbReference type="Proteomes" id="UP000799291"/>
    </source>
</evidence>
<evidence type="ECO:0000313" key="2">
    <source>
        <dbReference type="EMBL" id="KAF2676512.1"/>
    </source>
</evidence>
<organism evidence="2 3">
    <name type="scientific">Lentithecium fluviatile CBS 122367</name>
    <dbReference type="NCBI Taxonomy" id="1168545"/>
    <lineage>
        <taxon>Eukaryota</taxon>
        <taxon>Fungi</taxon>
        <taxon>Dikarya</taxon>
        <taxon>Ascomycota</taxon>
        <taxon>Pezizomycotina</taxon>
        <taxon>Dothideomycetes</taxon>
        <taxon>Pleosporomycetidae</taxon>
        <taxon>Pleosporales</taxon>
        <taxon>Massarineae</taxon>
        <taxon>Lentitheciaceae</taxon>
        <taxon>Lentithecium</taxon>
    </lineage>
</organism>
<keyword evidence="1" id="KW-0812">Transmembrane</keyword>
<evidence type="ECO:0000256" key="1">
    <source>
        <dbReference type="SAM" id="Phobius"/>
    </source>
</evidence>
<feature type="transmembrane region" description="Helical" evidence="1">
    <location>
        <begin position="154"/>
        <end position="175"/>
    </location>
</feature>
<dbReference type="OrthoDB" id="3783066at2759"/>
<keyword evidence="1" id="KW-1133">Transmembrane helix</keyword>
<protein>
    <submittedName>
        <fullName evidence="2">Uncharacterized protein</fullName>
    </submittedName>
</protein>
<keyword evidence="3" id="KW-1185">Reference proteome</keyword>
<sequence>MASSSSSSFIGQALTNSRDHHFDWSIVVLKNGVHTVYNVELHSGMTGTTAMHAIRKAYKGTKPTILWFHARSLLKDAVISSFTASPDPEAQDYPRSVIIASNRPLIELTKAFHDPSLLAGSGAALIRENPQFNPKNPTDGHYHAILIKTEASRWLFVVGMASTILVASVIGYVVGHFTRTAILGVVAGATTVSVFAFIQASIGCSFKE</sequence>
<gene>
    <name evidence="2" type="ORF">K458DRAFT_437181</name>
</gene>
<accession>A0A6G1IE77</accession>
<feature type="transmembrane region" description="Helical" evidence="1">
    <location>
        <begin position="181"/>
        <end position="202"/>
    </location>
</feature>
<name>A0A6G1IE77_9PLEO</name>
<proteinExistence type="predicted"/>
<reference evidence="2" key="1">
    <citation type="journal article" date="2020" name="Stud. Mycol.">
        <title>101 Dothideomycetes genomes: a test case for predicting lifestyles and emergence of pathogens.</title>
        <authorList>
            <person name="Haridas S."/>
            <person name="Albert R."/>
            <person name="Binder M."/>
            <person name="Bloem J."/>
            <person name="Labutti K."/>
            <person name="Salamov A."/>
            <person name="Andreopoulos B."/>
            <person name="Baker S."/>
            <person name="Barry K."/>
            <person name="Bills G."/>
            <person name="Bluhm B."/>
            <person name="Cannon C."/>
            <person name="Castanera R."/>
            <person name="Culley D."/>
            <person name="Daum C."/>
            <person name="Ezra D."/>
            <person name="Gonzalez J."/>
            <person name="Henrissat B."/>
            <person name="Kuo A."/>
            <person name="Liang C."/>
            <person name="Lipzen A."/>
            <person name="Lutzoni F."/>
            <person name="Magnuson J."/>
            <person name="Mondo S."/>
            <person name="Nolan M."/>
            <person name="Ohm R."/>
            <person name="Pangilinan J."/>
            <person name="Park H.-J."/>
            <person name="Ramirez L."/>
            <person name="Alfaro M."/>
            <person name="Sun H."/>
            <person name="Tritt A."/>
            <person name="Yoshinaga Y."/>
            <person name="Zwiers L.-H."/>
            <person name="Turgeon B."/>
            <person name="Goodwin S."/>
            <person name="Spatafora J."/>
            <person name="Crous P."/>
            <person name="Grigoriev I."/>
        </authorList>
    </citation>
    <scope>NUCLEOTIDE SEQUENCE</scope>
    <source>
        <strain evidence="2">CBS 122367</strain>
    </source>
</reference>
<dbReference type="Proteomes" id="UP000799291">
    <property type="component" value="Unassembled WGS sequence"/>
</dbReference>